<keyword evidence="2 4" id="KW-0489">Methyltransferase</keyword>
<dbReference type="SUPFAM" id="SSF53335">
    <property type="entry name" value="S-adenosyl-L-methionine-dependent methyltransferases"/>
    <property type="match status" value="1"/>
</dbReference>
<dbReference type="AlphaFoldDB" id="A0ABD1WY34"/>
<sequence length="464" mass="51530">MSLDPTTFETIVPSRYITFTFPNPLSHYHHLRVAVLDSPSSSAARIASMWVPPGRESDWIFSTFSGHLQLLLSSTTPHHLSRLILIGNPPVYSHPTSYSSTPYPSPNQSEEVEERLRPLLLGLTPKSAFYHKGICNSEFLQIPFLIYEDEVVGCAILEICEGPCAGEMLIENVAVETNTTKEFRRRLRFKRMPNLVQTQMRILPKNELDSVELNNLEFEIDNNVLVHPYLSPMVGGLSVTESHLEHRIKGGFRPKALCLGIGGGALLGFLSSQLNFDVTGVEKDEVVLRIAKKYFGLESNELIHLVVGDGIELVEQLAKNITDDCKFDVIMVDLDSSDVTLGVCAPPSEFVKKSVLQAAREVLCEHGVLVINVIPSSELFYKSLISEFEEVFEELCEIDVGNGENFVLMATVSKIENALNACEDSLLNKLKSVSGSYIGSIRKISRSANQESANSLLEAMRLEE</sequence>
<evidence type="ECO:0000256" key="2">
    <source>
        <dbReference type="ARBA" id="ARBA00022603"/>
    </source>
</evidence>
<evidence type="ECO:0000313" key="5">
    <source>
        <dbReference type="Proteomes" id="UP001604277"/>
    </source>
</evidence>
<reference evidence="5" key="1">
    <citation type="submission" date="2024-07" db="EMBL/GenBank/DDBJ databases">
        <title>Two chromosome-level genome assemblies of Korean endemic species Abeliophyllum distichum and Forsythia ovata (Oleaceae).</title>
        <authorList>
            <person name="Jang H."/>
        </authorList>
    </citation>
    <scope>NUCLEOTIDE SEQUENCE [LARGE SCALE GENOMIC DNA]</scope>
</reference>
<keyword evidence="3" id="KW-0808">Transferase</keyword>
<proteinExistence type="inferred from homology"/>
<keyword evidence="5" id="KW-1185">Reference proteome</keyword>
<dbReference type="PANTHER" id="PTHR12176:SF59">
    <property type="entry name" value="METHYLTRANSFERASE DOMAIN-CONTAINING PROTEIN-RELATED"/>
    <property type="match status" value="1"/>
</dbReference>
<comment type="caution">
    <text evidence="4">The sequence shown here is derived from an EMBL/GenBank/DDBJ whole genome shotgun (WGS) entry which is preliminary data.</text>
</comment>
<evidence type="ECO:0000256" key="1">
    <source>
        <dbReference type="ARBA" id="ARBA00008361"/>
    </source>
</evidence>
<dbReference type="Gene3D" id="3.40.50.150">
    <property type="entry name" value="Vaccinia Virus protein VP39"/>
    <property type="match status" value="1"/>
</dbReference>
<dbReference type="InterPro" id="IPR051419">
    <property type="entry name" value="Lys/N-term_MeTrsfase_sf"/>
</dbReference>
<protein>
    <submittedName>
        <fullName evidence="4">S-adenosyl-L-methionine-dependent methyltransferase superfamily protein</fullName>
    </submittedName>
</protein>
<evidence type="ECO:0000256" key="3">
    <source>
        <dbReference type="ARBA" id="ARBA00022679"/>
    </source>
</evidence>
<comment type="similarity">
    <text evidence="1">Belongs to the methyltransferase superfamily.</text>
</comment>
<dbReference type="Pfam" id="PF01564">
    <property type="entry name" value="Spermine_synth"/>
    <property type="match status" value="1"/>
</dbReference>
<accession>A0ABD1WY34</accession>
<dbReference type="PANTHER" id="PTHR12176">
    <property type="entry name" value="SAM-DEPENDENT METHYLTRANSFERASE SUPERFAMILY PROTEIN"/>
    <property type="match status" value="1"/>
</dbReference>
<organism evidence="4 5">
    <name type="scientific">Forsythia ovata</name>
    <dbReference type="NCBI Taxonomy" id="205694"/>
    <lineage>
        <taxon>Eukaryota</taxon>
        <taxon>Viridiplantae</taxon>
        <taxon>Streptophyta</taxon>
        <taxon>Embryophyta</taxon>
        <taxon>Tracheophyta</taxon>
        <taxon>Spermatophyta</taxon>
        <taxon>Magnoliopsida</taxon>
        <taxon>eudicotyledons</taxon>
        <taxon>Gunneridae</taxon>
        <taxon>Pentapetalae</taxon>
        <taxon>asterids</taxon>
        <taxon>lamiids</taxon>
        <taxon>Lamiales</taxon>
        <taxon>Oleaceae</taxon>
        <taxon>Forsythieae</taxon>
        <taxon>Forsythia</taxon>
    </lineage>
</organism>
<dbReference type="CDD" id="cd02440">
    <property type="entry name" value="AdoMet_MTases"/>
    <property type="match status" value="1"/>
</dbReference>
<dbReference type="InterPro" id="IPR029063">
    <property type="entry name" value="SAM-dependent_MTases_sf"/>
</dbReference>
<dbReference type="GO" id="GO:0032259">
    <property type="term" value="P:methylation"/>
    <property type="evidence" value="ECO:0007669"/>
    <property type="project" value="UniProtKB-KW"/>
</dbReference>
<gene>
    <name evidence="4" type="ORF">Fot_08221</name>
</gene>
<evidence type="ECO:0000313" key="4">
    <source>
        <dbReference type="EMBL" id="KAL2554602.1"/>
    </source>
</evidence>
<dbReference type="GO" id="GO:0008168">
    <property type="term" value="F:methyltransferase activity"/>
    <property type="evidence" value="ECO:0007669"/>
    <property type="project" value="UniProtKB-KW"/>
</dbReference>
<dbReference type="EMBL" id="JBFOLJ010000002">
    <property type="protein sequence ID" value="KAL2554602.1"/>
    <property type="molecule type" value="Genomic_DNA"/>
</dbReference>
<name>A0ABD1WY34_9LAMI</name>
<dbReference type="Proteomes" id="UP001604277">
    <property type="component" value="Unassembled WGS sequence"/>
</dbReference>